<protein>
    <submittedName>
        <fullName evidence="3">Uncharacterized protein</fullName>
    </submittedName>
</protein>
<sequence length="54" mass="5520">MRSFLFKAIASTILAAVVILIAIVVKTIRGSKSSLGHGGGDADFAVISDGDSSR</sequence>
<reference evidence="3 4" key="1">
    <citation type="submission" date="2020-07" db="EMBL/GenBank/DDBJ databases">
        <title>Draft whole-genome sequence of Heliobacterium chlorum DSM 3682, type strain.</title>
        <authorList>
            <person name="Kyndt J.A."/>
            <person name="Meyer T.E."/>
            <person name="Imhoff J.F."/>
        </authorList>
    </citation>
    <scope>NUCLEOTIDE SEQUENCE [LARGE SCALE GENOMIC DNA]</scope>
    <source>
        <strain evidence="3 4">DSM 3682</strain>
    </source>
</reference>
<dbReference type="EMBL" id="JACVHF010000010">
    <property type="protein sequence ID" value="MBC9784980.1"/>
    <property type="molecule type" value="Genomic_DNA"/>
</dbReference>
<feature type="transmembrane region" description="Helical" evidence="2">
    <location>
        <begin position="6"/>
        <end position="25"/>
    </location>
</feature>
<name>A0ABR7T3Q9_HELCL</name>
<keyword evidence="2" id="KW-1133">Transmembrane helix</keyword>
<accession>A0ABR7T3Q9</accession>
<keyword evidence="4" id="KW-1185">Reference proteome</keyword>
<comment type="caution">
    <text evidence="3">The sequence shown here is derived from an EMBL/GenBank/DDBJ whole genome shotgun (WGS) entry which is preliminary data.</text>
</comment>
<evidence type="ECO:0000313" key="3">
    <source>
        <dbReference type="EMBL" id="MBC9784980.1"/>
    </source>
</evidence>
<evidence type="ECO:0000313" key="4">
    <source>
        <dbReference type="Proteomes" id="UP000617402"/>
    </source>
</evidence>
<keyword evidence="2" id="KW-0812">Transmembrane</keyword>
<keyword evidence="2" id="KW-0472">Membrane</keyword>
<feature type="region of interest" description="Disordered" evidence="1">
    <location>
        <begin position="31"/>
        <end position="54"/>
    </location>
</feature>
<evidence type="ECO:0000256" key="2">
    <source>
        <dbReference type="SAM" id="Phobius"/>
    </source>
</evidence>
<dbReference type="Proteomes" id="UP000617402">
    <property type="component" value="Unassembled WGS sequence"/>
</dbReference>
<proteinExistence type="predicted"/>
<evidence type="ECO:0000256" key="1">
    <source>
        <dbReference type="SAM" id="MobiDB-lite"/>
    </source>
</evidence>
<gene>
    <name evidence="3" type="ORF">H1S01_10715</name>
</gene>
<organism evidence="3 4">
    <name type="scientific">Heliobacterium chlorum</name>
    <dbReference type="NCBI Taxonomy" id="2698"/>
    <lineage>
        <taxon>Bacteria</taxon>
        <taxon>Bacillati</taxon>
        <taxon>Bacillota</taxon>
        <taxon>Clostridia</taxon>
        <taxon>Eubacteriales</taxon>
        <taxon>Heliobacteriaceae</taxon>
        <taxon>Heliobacterium</taxon>
    </lineage>
</organism>
<dbReference type="RefSeq" id="WP_188040449.1">
    <property type="nucleotide sequence ID" value="NZ_JACVHF010000010.1"/>
</dbReference>